<dbReference type="Pfam" id="PF01261">
    <property type="entry name" value="AP_endonuc_2"/>
    <property type="match status" value="1"/>
</dbReference>
<accession>A0A0F0LGV7</accession>
<dbReference type="InterPro" id="IPR036237">
    <property type="entry name" value="Xyl_isomerase-like_sf"/>
</dbReference>
<keyword evidence="3" id="KW-0413">Isomerase</keyword>
<name>A0A0F0LGV7_9MICO</name>
<keyword evidence="1" id="KW-0119">Carbohydrate metabolism</keyword>
<dbReference type="PANTHER" id="PTHR12110:SF41">
    <property type="entry name" value="INOSOSE DEHYDRATASE"/>
    <property type="match status" value="1"/>
</dbReference>
<proteinExistence type="predicted"/>
<gene>
    <name evidence="3" type="ORF">RS83_00385</name>
</gene>
<dbReference type="InterPro" id="IPR013022">
    <property type="entry name" value="Xyl_isomerase-like_TIM-brl"/>
</dbReference>
<dbReference type="PATRIC" id="fig|82380.11.peg.401"/>
<dbReference type="InterPro" id="IPR050312">
    <property type="entry name" value="IolE/XylAMocC-like"/>
</dbReference>
<dbReference type="Proteomes" id="UP000033640">
    <property type="component" value="Unassembled WGS sequence"/>
</dbReference>
<evidence type="ECO:0000256" key="1">
    <source>
        <dbReference type="ARBA" id="ARBA00023277"/>
    </source>
</evidence>
<dbReference type="OrthoDB" id="9801426at2"/>
<dbReference type="GO" id="GO:0016853">
    <property type="term" value="F:isomerase activity"/>
    <property type="evidence" value="ECO:0007669"/>
    <property type="project" value="UniProtKB-KW"/>
</dbReference>
<dbReference type="SUPFAM" id="SSF51658">
    <property type="entry name" value="Xylose isomerase-like"/>
    <property type="match status" value="1"/>
</dbReference>
<feature type="domain" description="Xylose isomerase-like TIM barrel" evidence="2">
    <location>
        <begin position="23"/>
        <end position="245"/>
    </location>
</feature>
<evidence type="ECO:0000259" key="2">
    <source>
        <dbReference type="Pfam" id="PF01261"/>
    </source>
</evidence>
<dbReference type="PANTHER" id="PTHR12110">
    <property type="entry name" value="HYDROXYPYRUVATE ISOMERASE"/>
    <property type="match status" value="1"/>
</dbReference>
<dbReference type="EC" id="5.3.1.-" evidence="3"/>
<dbReference type="RefSeq" id="WP_045277833.1">
    <property type="nucleotide sequence ID" value="NZ_JYIW01000016.1"/>
</dbReference>
<sequence length="289" mass="31443">MNIGCHGLVWTGNFDADGIRLSVEKTKEAGFDLIEFPLMDPFSFDVAAAKAALEEHDLAVSASLGLSEATDVTSSDPEIVAAGEALLLRAVDVLAELGGTHFCGVIYSAMKKYMEPVTAEGLASSRRAIAKVADHAAERGISVSLEVVNRYETNVLNTARQAIAYLAEIDRPNLGIHLDTYHMNIEESDMFAPVLDAQPSLRYVHIGESHRGYLGTGTVDFDTFFKALGRIGYDGPIVFESFSSAVVAPDLSRMLGIWRNLWTDNEELGAHANAFIRDKLIAVESIRLH</sequence>
<comment type="caution">
    <text evidence="3">The sequence shown here is derived from an EMBL/GenBank/DDBJ whole genome shotgun (WGS) entry which is preliminary data.</text>
</comment>
<dbReference type="EMBL" id="JYIW01000016">
    <property type="protein sequence ID" value="KJL31520.1"/>
    <property type="molecule type" value="Genomic_DNA"/>
</dbReference>
<evidence type="ECO:0000313" key="3">
    <source>
        <dbReference type="EMBL" id="KJL31520.1"/>
    </source>
</evidence>
<organism evidence="3 4">
    <name type="scientific">Microbacterium oxydans</name>
    <dbReference type="NCBI Taxonomy" id="82380"/>
    <lineage>
        <taxon>Bacteria</taxon>
        <taxon>Bacillati</taxon>
        <taxon>Actinomycetota</taxon>
        <taxon>Actinomycetes</taxon>
        <taxon>Micrococcales</taxon>
        <taxon>Microbacteriaceae</taxon>
        <taxon>Microbacterium</taxon>
    </lineage>
</organism>
<dbReference type="Gene3D" id="3.20.20.150">
    <property type="entry name" value="Divalent-metal-dependent TIM barrel enzymes"/>
    <property type="match status" value="1"/>
</dbReference>
<reference evidence="3 4" key="1">
    <citation type="submission" date="2015-02" db="EMBL/GenBank/DDBJ databases">
        <title>Draft genome sequences of ten Microbacterium spp. with emphasis on heavy metal contaminated environments.</title>
        <authorList>
            <person name="Corretto E."/>
        </authorList>
    </citation>
    <scope>NUCLEOTIDE SEQUENCE [LARGE SCALE GENOMIC DNA]</scope>
    <source>
        <strain evidence="3 4">BEL4b</strain>
    </source>
</reference>
<protein>
    <submittedName>
        <fullName evidence="3">D-tagatose 3-epimerase</fullName>
        <ecNumber evidence="3">5.3.1.-</ecNumber>
    </submittedName>
</protein>
<dbReference type="AlphaFoldDB" id="A0A0F0LGV7"/>
<evidence type="ECO:0000313" key="4">
    <source>
        <dbReference type="Proteomes" id="UP000033640"/>
    </source>
</evidence>